<dbReference type="Proteomes" id="UP001154420">
    <property type="component" value="Unassembled WGS sequence"/>
</dbReference>
<keyword evidence="3 4" id="KW-0234">DNA repair</keyword>
<dbReference type="SMART" id="SM00853">
    <property type="entry name" value="MutL_C"/>
    <property type="match status" value="1"/>
</dbReference>
<evidence type="ECO:0000256" key="2">
    <source>
        <dbReference type="ARBA" id="ARBA00022763"/>
    </source>
</evidence>
<dbReference type="RefSeq" id="WP_160558511.1">
    <property type="nucleotide sequence ID" value="NZ_QZDT01000002.1"/>
</dbReference>
<dbReference type="InterPro" id="IPR013507">
    <property type="entry name" value="DNA_mismatch_S5_2-like"/>
</dbReference>
<dbReference type="InterPro" id="IPR020667">
    <property type="entry name" value="DNA_mismatch_repair_MutL"/>
</dbReference>
<dbReference type="InterPro" id="IPR002099">
    <property type="entry name" value="MutL/Mlh/PMS"/>
</dbReference>
<dbReference type="GO" id="GO:0016887">
    <property type="term" value="F:ATP hydrolysis activity"/>
    <property type="evidence" value="ECO:0007669"/>
    <property type="project" value="InterPro"/>
</dbReference>
<dbReference type="InterPro" id="IPR014762">
    <property type="entry name" value="DNA_mismatch_repair_CS"/>
</dbReference>
<dbReference type="GO" id="GO:0032300">
    <property type="term" value="C:mismatch repair complex"/>
    <property type="evidence" value="ECO:0007669"/>
    <property type="project" value="InterPro"/>
</dbReference>
<dbReference type="InterPro" id="IPR020568">
    <property type="entry name" value="Ribosomal_Su5_D2-typ_SF"/>
</dbReference>
<dbReference type="GO" id="GO:0006298">
    <property type="term" value="P:mismatch repair"/>
    <property type="evidence" value="ECO:0007669"/>
    <property type="project" value="UniProtKB-UniRule"/>
</dbReference>
<evidence type="ECO:0000256" key="3">
    <source>
        <dbReference type="ARBA" id="ARBA00023204"/>
    </source>
</evidence>
<evidence type="ECO:0000313" key="8">
    <source>
        <dbReference type="Proteomes" id="UP001154420"/>
    </source>
</evidence>
<dbReference type="Gene3D" id="3.30.230.10">
    <property type="match status" value="1"/>
</dbReference>
<evidence type="ECO:0000259" key="6">
    <source>
        <dbReference type="SMART" id="SM01340"/>
    </source>
</evidence>
<dbReference type="Pfam" id="PF01119">
    <property type="entry name" value="DNA_mis_repair"/>
    <property type="match status" value="1"/>
</dbReference>
<keyword evidence="2 4" id="KW-0227">DNA damage</keyword>
<dbReference type="CDD" id="cd16926">
    <property type="entry name" value="HATPase_MutL-MLH-PMS-like"/>
    <property type="match status" value="1"/>
</dbReference>
<dbReference type="Pfam" id="PF13589">
    <property type="entry name" value="HATPase_c_3"/>
    <property type="match status" value="1"/>
</dbReference>
<evidence type="ECO:0000259" key="5">
    <source>
        <dbReference type="SMART" id="SM00853"/>
    </source>
</evidence>
<sequence>MPVIKLLSQSTIDKIAAGEVVERPLSVVKELTENAIDAKANAITVEIKEGGISLIRVTDNGCGIPKNQVKKAFLRHATSKITSIEDLNYVESLGFRGEALSSIAAVAQVEVLTKTADDLTGVRYRIAGGREEEPEEIGVPAGTTFLVRNLFFNTPVRKKFLKQPQTEGGYVADMMEHLALSHPDISIKFIQNGQVKFHTSGNGNLKEVIYRIYGKDITDALIPFEKSEDGFCVSGFLGKPEINRSNRNFEVYFVNGRYVKNDVITKAVEEGYRAYVMQHKFPFFVLHFTMAPETIDVNVHPAKMEIRFNQGNEFYEKISRWIGEGLHAVELIPDVRLMEEERKPSPVLKTPEPFEVRRTAMLMEDPLEYKTVASDNKTIPASKTAAENSGFPKEPKVQDFLHKIVQNKIIGNENAGKFSGPGIEKEDLRANVIKADKHILVEKPTQMGLFEENFLKKDAREEHQILGQIFGTYWLVAFQDKLFIIDQHAAHEKVKYERLVQELEKKELSSQMLNPPVIVNLTGKEEALLKEYLPYFIEMGFELEEFGGEAWAIRSMPVDLYGNSEKELFMDILDELAEKEVAGTPEIILQKLASMACKAAVKGNHQMSLREMEALIEELLTLENPYHCPHGRPTIIAMSKYEIEKKFKRIV</sequence>
<dbReference type="OrthoDB" id="9763467at2"/>
<evidence type="ECO:0000313" key="7">
    <source>
        <dbReference type="EMBL" id="NBJ91416.1"/>
    </source>
</evidence>
<dbReference type="NCBIfam" id="TIGR00585">
    <property type="entry name" value="mutl"/>
    <property type="match status" value="1"/>
</dbReference>
<proteinExistence type="inferred from homology"/>
<keyword evidence="8" id="KW-1185">Reference proteome</keyword>
<dbReference type="HAMAP" id="MF_00149">
    <property type="entry name" value="DNA_mis_repair"/>
    <property type="match status" value="1"/>
</dbReference>
<dbReference type="InterPro" id="IPR038973">
    <property type="entry name" value="MutL/Mlh/Pms-like"/>
</dbReference>
<dbReference type="InterPro" id="IPR042120">
    <property type="entry name" value="MutL_C_dimsub"/>
</dbReference>
<dbReference type="Gene3D" id="3.30.1370.100">
    <property type="entry name" value="MutL, C-terminal domain, regulatory subdomain"/>
    <property type="match status" value="1"/>
</dbReference>
<dbReference type="GO" id="GO:0140664">
    <property type="term" value="F:ATP-dependent DNA damage sensor activity"/>
    <property type="evidence" value="ECO:0007669"/>
    <property type="project" value="InterPro"/>
</dbReference>
<dbReference type="PROSITE" id="PS00058">
    <property type="entry name" value="DNA_MISMATCH_REPAIR_1"/>
    <property type="match status" value="1"/>
</dbReference>
<protein>
    <recommendedName>
        <fullName evidence="4">DNA mismatch repair protein MutL</fullName>
    </recommendedName>
</protein>
<dbReference type="AlphaFoldDB" id="A0A9X5BCU6"/>
<organism evidence="7 8">
    <name type="scientific">Parablautia muri</name>
    <dbReference type="NCBI Taxonomy" id="2320879"/>
    <lineage>
        <taxon>Bacteria</taxon>
        <taxon>Bacillati</taxon>
        <taxon>Bacillota</taxon>
        <taxon>Clostridia</taxon>
        <taxon>Lachnospirales</taxon>
        <taxon>Lachnospiraceae</taxon>
        <taxon>Parablautia</taxon>
    </lineage>
</organism>
<dbReference type="Gene3D" id="3.30.1540.20">
    <property type="entry name" value="MutL, C-terminal domain, dimerisation subdomain"/>
    <property type="match status" value="1"/>
</dbReference>
<dbReference type="InterPro" id="IPR042121">
    <property type="entry name" value="MutL_C_regsub"/>
</dbReference>
<comment type="function">
    <text evidence="4">This protein is involved in the repair of mismatches in DNA. It is required for dam-dependent methyl-directed DNA mismatch repair. May act as a 'molecular matchmaker', a protein that promotes the formation of a stable complex between two or more DNA-binding proteins in an ATP-dependent manner without itself being part of a final effector complex.</text>
</comment>
<dbReference type="GO" id="GO:0004519">
    <property type="term" value="F:endonuclease activity"/>
    <property type="evidence" value="ECO:0007669"/>
    <property type="project" value="UniProtKB-KW"/>
</dbReference>
<dbReference type="CDD" id="cd00782">
    <property type="entry name" value="MutL_Trans"/>
    <property type="match status" value="1"/>
</dbReference>
<keyword evidence="7" id="KW-0378">Hydrolase</keyword>
<name>A0A9X5BCU6_9FIRM</name>
<dbReference type="Pfam" id="PF08676">
    <property type="entry name" value="MutL_C"/>
    <property type="match status" value="1"/>
</dbReference>
<evidence type="ECO:0000256" key="4">
    <source>
        <dbReference type="HAMAP-Rule" id="MF_00149"/>
    </source>
</evidence>
<feature type="domain" description="DNA mismatch repair protein S5" evidence="6">
    <location>
        <begin position="209"/>
        <end position="327"/>
    </location>
</feature>
<keyword evidence="7" id="KW-0255">Endonuclease</keyword>
<comment type="similarity">
    <text evidence="1 4">Belongs to the DNA mismatch repair MutL/HexB family.</text>
</comment>
<dbReference type="SUPFAM" id="SSF118116">
    <property type="entry name" value="DNA mismatch repair protein MutL"/>
    <property type="match status" value="1"/>
</dbReference>
<gene>
    <name evidence="4 7" type="primary">mutL</name>
    <name evidence="7" type="ORF">D5281_02160</name>
</gene>
<dbReference type="SUPFAM" id="SSF54211">
    <property type="entry name" value="Ribosomal protein S5 domain 2-like"/>
    <property type="match status" value="1"/>
</dbReference>
<evidence type="ECO:0000256" key="1">
    <source>
        <dbReference type="ARBA" id="ARBA00006082"/>
    </source>
</evidence>
<dbReference type="InterPro" id="IPR037198">
    <property type="entry name" value="MutL_C_sf"/>
</dbReference>
<accession>A0A9X5BCU6</accession>
<dbReference type="SUPFAM" id="SSF55874">
    <property type="entry name" value="ATPase domain of HSP90 chaperone/DNA topoisomerase II/histidine kinase"/>
    <property type="match status" value="1"/>
</dbReference>
<dbReference type="GO" id="GO:0030983">
    <property type="term" value="F:mismatched DNA binding"/>
    <property type="evidence" value="ECO:0007669"/>
    <property type="project" value="InterPro"/>
</dbReference>
<dbReference type="InterPro" id="IPR014721">
    <property type="entry name" value="Ribsml_uS5_D2-typ_fold_subgr"/>
</dbReference>
<reference evidence="7" key="1">
    <citation type="submission" date="2018-09" db="EMBL/GenBank/DDBJ databases">
        <title>Murine metabolic-syndrome-specific gut microbial biobank.</title>
        <authorList>
            <person name="Liu C."/>
        </authorList>
    </citation>
    <scope>NUCLEOTIDE SEQUENCE</scope>
    <source>
        <strain evidence="7">D42-62</strain>
    </source>
</reference>
<comment type="caution">
    <text evidence="7">The sequence shown here is derived from an EMBL/GenBank/DDBJ whole genome shotgun (WGS) entry which is preliminary data.</text>
</comment>
<dbReference type="FunFam" id="3.30.565.10:FF:000003">
    <property type="entry name" value="DNA mismatch repair endonuclease MutL"/>
    <property type="match status" value="1"/>
</dbReference>
<dbReference type="SMART" id="SM01340">
    <property type="entry name" value="DNA_mis_repair"/>
    <property type="match status" value="1"/>
</dbReference>
<dbReference type="InterPro" id="IPR014790">
    <property type="entry name" value="MutL_C"/>
</dbReference>
<dbReference type="GO" id="GO:0005524">
    <property type="term" value="F:ATP binding"/>
    <property type="evidence" value="ECO:0007669"/>
    <property type="project" value="InterPro"/>
</dbReference>
<dbReference type="EMBL" id="QZDT01000002">
    <property type="protein sequence ID" value="NBJ91416.1"/>
    <property type="molecule type" value="Genomic_DNA"/>
</dbReference>
<feature type="domain" description="MutL C-terminal dimerisation" evidence="5">
    <location>
        <begin position="465"/>
        <end position="607"/>
    </location>
</feature>
<dbReference type="InterPro" id="IPR036890">
    <property type="entry name" value="HATPase_C_sf"/>
</dbReference>
<dbReference type="PANTHER" id="PTHR10073">
    <property type="entry name" value="DNA MISMATCH REPAIR PROTEIN MLH, PMS, MUTL"/>
    <property type="match status" value="1"/>
</dbReference>
<dbReference type="PANTHER" id="PTHR10073:SF12">
    <property type="entry name" value="DNA MISMATCH REPAIR PROTEIN MLH1"/>
    <property type="match status" value="1"/>
</dbReference>
<dbReference type="Gene3D" id="3.30.565.10">
    <property type="entry name" value="Histidine kinase-like ATPase, C-terminal domain"/>
    <property type="match status" value="1"/>
</dbReference>
<keyword evidence="7" id="KW-0540">Nuclease</keyword>